<keyword evidence="5" id="KW-0408">Iron</keyword>
<dbReference type="Pfam" id="PF04055">
    <property type="entry name" value="Radical_SAM"/>
    <property type="match status" value="1"/>
</dbReference>
<dbReference type="InterPro" id="IPR032432">
    <property type="entry name" value="Radical_SAM_C"/>
</dbReference>
<name>A0A3P1SZ33_9GAMM</name>
<keyword evidence="4" id="KW-0479">Metal-binding</keyword>
<dbReference type="InterPro" id="IPR007197">
    <property type="entry name" value="rSAM"/>
</dbReference>
<proteinExistence type="predicted"/>
<organism evidence="8 9">
    <name type="scientific">Amphritea balenae</name>
    <dbReference type="NCBI Taxonomy" id="452629"/>
    <lineage>
        <taxon>Bacteria</taxon>
        <taxon>Pseudomonadati</taxon>
        <taxon>Pseudomonadota</taxon>
        <taxon>Gammaproteobacteria</taxon>
        <taxon>Oceanospirillales</taxon>
        <taxon>Oceanospirillaceae</taxon>
        <taxon>Amphritea</taxon>
    </lineage>
</organism>
<dbReference type="GO" id="GO:0046872">
    <property type="term" value="F:metal ion binding"/>
    <property type="evidence" value="ECO:0007669"/>
    <property type="project" value="UniProtKB-KW"/>
</dbReference>
<evidence type="ECO:0000256" key="1">
    <source>
        <dbReference type="ARBA" id="ARBA00001966"/>
    </source>
</evidence>
<dbReference type="InterPro" id="IPR005911">
    <property type="entry name" value="YhcC-like"/>
</dbReference>
<dbReference type="Pfam" id="PF16199">
    <property type="entry name" value="Radical_SAM_C"/>
    <property type="match status" value="1"/>
</dbReference>
<dbReference type="InterPro" id="IPR058240">
    <property type="entry name" value="rSAM_sf"/>
</dbReference>
<dbReference type="PROSITE" id="PS51918">
    <property type="entry name" value="RADICAL_SAM"/>
    <property type="match status" value="1"/>
</dbReference>
<feature type="domain" description="Radical SAM core" evidence="7">
    <location>
        <begin position="17"/>
        <end position="263"/>
    </location>
</feature>
<reference evidence="8 9" key="1">
    <citation type="submission" date="2018-11" db="EMBL/GenBank/DDBJ databases">
        <title>The draft genome sequence of Amphritea balenae JAMM 1525T.</title>
        <authorList>
            <person name="Fang Z."/>
            <person name="Zhang Y."/>
            <person name="Han X."/>
        </authorList>
    </citation>
    <scope>NUCLEOTIDE SEQUENCE [LARGE SCALE GENOMIC DNA]</scope>
    <source>
        <strain evidence="8 9">JAMM 1525</strain>
    </source>
</reference>
<accession>A0A3P1SZ33</accession>
<evidence type="ECO:0000256" key="4">
    <source>
        <dbReference type="ARBA" id="ARBA00022723"/>
    </source>
</evidence>
<evidence type="ECO:0000256" key="3">
    <source>
        <dbReference type="ARBA" id="ARBA00022691"/>
    </source>
</evidence>
<keyword evidence="6" id="KW-0411">Iron-sulfur</keyword>
<dbReference type="SFLD" id="SFLDG01086">
    <property type="entry name" value="elongater_protein-like"/>
    <property type="match status" value="1"/>
</dbReference>
<dbReference type="InterPro" id="IPR039661">
    <property type="entry name" value="ELP3"/>
</dbReference>
<dbReference type="NCBIfam" id="TIGR01212">
    <property type="entry name" value="TIGR01212 family radical SAM protein"/>
    <property type="match status" value="1"/>
</dbReference>
<evidence type="ECO:0000313" key="9">
    <source>
        <dbReference type="Proteomes" id="UP000267535"/>
    </source>
</evidence>
<dbReference type="PANTHER" id="PTHR11135">
    <property type="entry name" value="HISTONE ACETYLTRANSFERASE-RELATED"/>
    <property type="match status" value="1"/>
</dbReference>
<dbReference type="AlphaFoldDB" id="A0A3P1SZ33"/>
<comment type="caution">
    <text evidence="8">The sequence shown here is derived from an EMBL/GenBank/DDBJ whole genome shotgun (WGS) entry which is preliminary data.</text>
</comment>
<protein>
    <submittedName>
        <fullName evidence="8">TIGR01212 family radical SAM protein</fullName>
    </submittedName>
</protein>
<evidence type="ECO:0000256" key="2">
    <source>
        <dbReference type="ARBA" id="ARBA00022485"/>
    </source>
</evidence>
<keyword evidence="9" id="KW-1185">Reference proteome</keyword>
<dbReference type="GO" id="GO:0051539">
    <property type="term" value="F:4 iron, 4 sulfur cluster binding"/>
    <property type="evidence" value="ECO:0007669"/>
    <property type="project" value="UniProtKB-KW"/>
</dbReference>
<keyword evidence="3" id="KW-0949">S-adenosyl-L-methionine</keyword>
<comment type="cofactor">
    <cofactor evidence="1">
        <name>[4Fe-4S] cluster</name>
        <dbReference type="ChEBI" id="CHEBI:49883"/>
    </cofactor>
</comment>
<evidence type="ECO:0000313" key="8">
    <source>
        <dbReference type="EMBL" id="RRD01806.1"/>
    </source>
</evidence>
<evidence type="ECO:0000256" key="5">
    <source>
        <dbReference type="ARBA" id="ARBA00023004"/>
    </source>
</evidence>
<evidence type="ECO:0000256" key="6">
    <source>
        <dbReference type="ARBA" id="ARBA00023014"/>
    </source>
</evidence>
<keyword evidence="2" id="KW-0004">4Fe-4S</keyword>
<dbReference type="GO" id="GO:0003824">
    <property type="term" value="F:catalytic activity"/>
    <property type="evidence" value="ECO:0007669"/>
    <property type="project" value="InterPro"/>
</dbReference>
<dbReference type="SMART" id="SM00729">
    <property type="entry name" value="Elp3"/>
    <property type="match status" value="1"/>
</dbReference>
<dbReference type="Proteomes" id="UP000267535">
    <property type="component" value="Unassembled WGS sequence"/>
</dbReference>
<dbReference type="Gene3D" id="3.80.30.20">
    <property type="entry name" value="tm_1862 like domain"/>
    <property type="match status" value="1"/>
</dbReference>
<dbReference type="InterPro" id="IPR023404">
    <property type="entry name" value="rSAM_horseshoe"/>
</dbReference>
<dbReference type="SFLD" id="SFLDS00029">
    <property type="entry name" value="Radical_SAM"/>
    <property type="match status" value="1"/>
</dbReference>
<dbReference type="SFLD" id="SFLDG01091">
    <property type="entry name" value="uncharacterized_CHP01210-like"/>
    <property type="match status" value="1"/>
</dbReference>
<dbReference type="SUPFAM" id="SSF102114">
    <property type="entry name" value="Radical SAM enzymes"/>
    <property type="match status" value="1"/>
</dbReference>
<sequence>MDLTRYVNTFGYAMQQRYGEKVHKVSINAEFTCPNRDGTKGIGGCTFCNNSSFNPNAQQTPGVCEQVAAGKKVIRKRTGAQKYLAYFQAYTNTYAEISTLKALYDEALAIDKVIGLSIGTRPDCVPDKVLDLLADYRDQGHEIWLELGLQSTSDKVLQGVNRGHGFGEYVDAVARVQQRELQYCTHLIAGLPGEPVQATADSARRVTSMGTTGLKLHPLHIVRGTQMARQWKQGGVTPMTLDEYVQLVADIVTEAPSELIFHRLTGTANKDLLLAPDWTEYKWKVLNGIYLELQRRGKPQGSSFAFQAHASNNQIITTLPVLS</sequence>
<dbReference type="OrthoDB" id="9801689at2"/>
<evidence type="ECO:0000259" key="7">
    <source>
        <dbReference type="PROSITE" id="PS51918"/>
    </source>
</evidence>
<gene>
    <name evidence="8" type="ORF">EHS89_00660</name>
</gene>
<dbReference type="InterPro" id="IPR006638">
    <property type="entry name" value="Elp3/MiaA/NifB-like_rSAM"/>
</dbReference>
<dbReference type="EMBL" id="RQXV01000001">
    <property type="protein sequence ID" value="RRD01806.1"/>
    <property type="molecule type" value="Genomic_DNA"/>
</dbReference>
<dbReference type="PANTHER" id="PTHR11135:SF1">
    <property type="entry name" value="PROTEIN YHCC"/>
    <property type="match status" value="1"/>
</dbReference>